<keyword evidence="3" id="KW-0732">Signal</keyword>
<reference evidence="10" key="1">
    <citation type="submission" date="2025-08" db="UniProtKB">
        <authorList>
            <consortium name="RefSeq"/>
        </authorList>
    </citation>
    <scope>IDENTIFICATION</scope>
    <source>
        <tissue evidence="10">Spleen</tissue>
    </source>
</reference>
<dbReference type="AlphaFoldDB" id="A0A9B0TXR6"/>
<keyword evidence="9" id="KW-1185">Reference proteome</keyword>
<evidence type="ECO:0000256" key="3">
    <source>
        <dbReference type="ARBA" id="ARBA00022729"/>
    </source>
</evidence>
<evidence type="ECO:0000256" key="6">
    <source>
        <dbReference type="SAM" id="MobiDB-lite"/>
    </source>
</evidence>
<evidence type="ECO:0000256" key="1">
    <source>
        <dbReference type="ARBA" id="ARBA00004370"/>
    </source>
</evidence>
<feature type="domain" description="Ig-like" evidence="8">
    <location>
        <begin position="110"/>
        <end position="202"/>
    </location>
</feature>
<dbReference type="Pfam" id="PF15330">
    <property type="entry name" value="SIT"/>
    <property type="match status" value="1"/>
</dbReference>
<dbReference type="SUPFAM" id="SSF48726">
    <property type="entry name" value="Immunoglobulin"/>
    <property type="match status" value="1"/>
</dbReference>
<dbReference type="CTD" id="11314"/>
<dbReference type="InterPro" id="IPR036179">
    <property type="entry name" value="Ig-like_dom_sf"/>
</dbReference>
<evidence type="ECO:0000313" key="10">
    <source>
        <dbReference type="RefSeq" id="XP_006869750.1"/>
    </source>
</evidence>
<feature type="compositionally biased region" description="Polar residues" evidence="6">
    <location>
        <begin position="376"/>
        <end position="389"/>
    </location>
</feature>
<comment type="subcellular location">
    <subcellularLocation>
        <location evidence="1">Membrane</location>
    </subcellularLocation>
</comment>
<dbReference type="OrthoDB" id="8959642at2759"/>
<dbReference type="CDD" id="cd05716">
    <property type="entry name" value="IgV_pIgR_like"/>
    <property type="match status" value="1"/>
</dbReference>
<gene>
    <name evidence="10" type="primary">CD300A</name>
</gene>
<proteinExistence type="predicted"/>
<dbReference type="Gene3D" id="2.60.40.10">
    <property type="entry name" value="Immunoglobulins"/>
    <property type="match status" value="1"/>
</dbReference>
<dbReference type="GO" id="GO:0005886">
    <property type="term" value="C:plasma membrane"/>
    <property type="evidence" value="ECO:0007669"/>
    <property type="project" value="TreeGrafter"/>
</dbReference>
<keyword evidence="2 7" id="KW-0812">Transmembrane</keyword>
<evidence type="ECO:0000313" key="9">
    <source>
        <dbReference type="Proteomes" id="UP000504623"/>
    </source>
</evidence>
<dbReference type="InterPro" id="IPR003599">
    <property type="entry name" value="Ig_sub"/>
</dbReference>
<sequence length="403" mass="44193">MAKPSLASSALSLDTGSIPAKHNKMVAVLFPGLHAACRPLPNGPRLARAHKLGGIEATSLKQWTGSVPMWVLQMTALSTVNNMLQMPFLSQWTTFLALPSSGSYVDDFCPGCATVSCPRTPVVGTEGGSLSIHCCYEKKFKENIKYWCRQPAFRPCNKIVDTSKLKTEKESGRVSISDHPANLSFTVTLRNLRMRDAGMYWCGIYTTILQDKLMLDPTSQVEVIVSSGTPGETLAPGFPVLAFPHTSTNVKDTDKYHFNHSLHSHSGRSTCGVHSAAHRGVQVLLSFLAVLLFLLVGGSLVVWRMVRRQIKAAKNAEPTPSLPQPTELSEPCYENVELQTRPSGRAPENQKDTEVEYSTVAAPRAEPHYTSVAFKLQNQDSEATSSSSKRPQEETEYSVVKKT</sequence>
<dbReference type="PANTHER" id="PTHR11860:SF87">
    <property type="entry name" value="CMRF35-LIKE MOLECULE 8"/>
    <property type="match status" value="1"/>
</dbReference>
<name>A0A9B0TXR6_CHRAS</name>
<dbReference type="InterPro" id="IPR007110">
    <property type="entry name" value="Ig-like_dom"/>
</dbReference>
<dbReference type="PANTHER" id="PTHR11860">
    <property type="entry name" value="POLYMERIC-IMMUNOGLOBULIN RECEPTOR"/>
    <property type="match status" value="1"/>
</dbReference>
<dbReference type="Pfam" id="PF07686">
    <property type="entry name" value="V-set"/>
    <property type="match status" value="1"/>
</dbReference>
<evidence type="ECO:0000256" key="5">
    <source>
        <dbReference type="ARBA" id="ARBA00023157"/>
    </source>
</evidence>
<dbReference type="PROSITE" id="PS50835">
    <property type="entry name" value="IG_LIKE"/>
    <property type="match status" value="1"/>
</dbReference>
<dbReference type="RefSeq" id="XP_006869750.1">
    <property type="nucleotide sequence ID" value="XM_006869688.1"/>
</dbReference>
<dbReference type="FunFam" id="2.60.40.10:FF:000370">
    <property type="entry name" value="CMRF35-like molecule 1"/>
    <property type="match status" value="1"/>
</dbReference>
<organism evidence="9 10">
    <name type="scientific">Chrysochloris asiatica</name>
    <name type="common">Cape golden mole</name>
    <dbReference type="NCBI Taxonomy" id="185453"/>
    <lineage>
        <taxon>Eukaryota</taxon>
        <taxon>Metazoa</taxon>
        <taxon>Chordata</taxon>
        <taxon>Craniata</taxon>
        <taxon>Vertebrata</taxon>
        <taxon>Euteleostomi</taxon>
        <taxon>Mammalia</taxon>
        <taxon>Eutheria</taxon>
        <taxon>Afrotheria</taxon>
        <taxon>Chrysochloridae</taxon>
        <taxon>Chrysochlorinae</taxon>
        <taxon>Chrysochloris</taxon>
    </lineage>
</organism>
<protein>
    <submittedName>
        <fullName evidence="10">CMRF35-like molecule 8</fullName>
    </submittedName>
</protein>
<dbReference type="InterPro" id="IPR013106">
    <property type="entry name" value="Ig_V-set"/>
</dbReference>
<keyword evidence="7" id="KW-1133">Transmembrane helix</keyword>
<dbReference type="GO" id="GO:0004888">
    <property type="term" value="F:transmembrane signaling receptor activity"/>
    <property type="evidence" value="ECO:0007669"/>
    <property type="project" value="TreeGrafter"/>
</dbReference>
<accession>A0A9B0TXR6</accession>
<keyword evidence="5" id="KW-1015">Disulfide bond</keyword>
<evidence type="ECO:0000256" key="7">
    <source>
        <dbReference type="SAM" id="Phobius"/>
    </source>
</evidence>
<feature type="region of interest" description="Disordered" evidence="6">
    <location>
        <begin position="340"/>
        <end position="403"/>
    </location>
</feature>
<evidence type="ECO:0000259" key="8">
    <source>
        <dbReference type="PROSITE" id="PS50835"/>
    </source>
</evidence>
<evidence type="ECO:0000256" key="2">
    <source>
        <dbReference type="ARBA" id="ARBA00022692"/>
    </source>
</evidence>
<keyword evidence="4 7" id="KW-0472">Membrane</keyword>
<dbReference type="SMART" id="SM00409">
    <property type="entry name" value="IG"/>
    <property type="match status" value="1"/>
</dbReference>
<evidence type="ECO:0000256" key="4">
    <source>
        <dbReference type="ARBA" id="ARBA00023136"/>
    </source>
</evidence>
<dbReference type="InterPro" id="IPR050671">
    <property type="entry name" value="CD300_family_receptors"/>
</dbReference>
<feature type="transmembrane region" description="Helical" evidence="7">
    <location>
        <begin position="283"/>
        <end position="303"/>
    </location>
</feature>
<dbReference type="Proteomes" id="UP000504623">
    <property type="component" value="Unplaced"/>
</dbReference>
<dbReference type="GeneID" id="102820676"/>
<dbReference type="InterPro" id="IPR013783">
    <property type="entry name" value="Ig-like_fold"/>
</dbReference>